<dbReference type="GO" id="GO:0016020">
    <property type="term" value="C:membrane"/>
    <property type="evidence" value="ECO:0007669"/>
    <property type="project" value="InterPro"/>
</dbReference>
<sequence>MRWNLYLVCLSILLFFVVTCGCFENEGYEGEIKTIKPGVLTVGIVNYNVPPFVFEKDGKLTGFDVELITEISRRLGLKPEFKRYDFHLLLPLIKANEIDCAISAISITQKRKQEVSFSRPYFETGEIIVVRSDDNRIKRDADLRGKKVGVIKGTTCEELAISISKSAPLTIVKYRDVDKMLDDLKNGEIDAIIYDEILVDGVIKERPYFKKVGRRLTSEYYGIAVNKNNEALLNAINEALFEMEKDGTYMKLYNKWFGNFTQK</sequence>
<dbReference type="SMART" id="SM00062">
    <property type="entry name" value="PBPb"/>
    <property type="match status" value="1"/>
</dbReference>
<dbReference type="InterPro" id="IPR001320">
    <property type="entry name" value="Iontro_rcpt_C"/>
</dbReference>
<dbReference type="KEGG" id="mig:Metig_0669"/>
<dbReference type="AlphaFoldDB" id="F6BCK8"/>
<accession>F6BCK8</accession>
<evidence type="ECO:0000313" key="4">
    <source>
        <dbReference type="EMBL" id="AEF96219.1"/>
    </source>
</evidence>
<feature type="domain" description="Ionotropic glutamate receptor C-terminal" evidence="3">
    <location>
        <begin position="41"/>
        <end position="259"/>
    </location>
</feature>
<name>F6BCK8_METIK</name>
<reference evidence="4 5" key="1">
    <citation type="submission" date="2011-05" db="EMBL/GenBank/DDBJ databases">
        <title>Complete sequence of Methanotorris igneus Kol 5.</title>
        <authorList>
            <consortium name="US DOE Joint Genome Institute"/>
            <person name="Lucas S."/>
            <person name="Han J."/>
            <person name="Lapidus A."/>
            <person name="Cheng J.-F."/>
            <person name="Goodwin L."/>
            <person name="Pitluck S."/>
            <person name="Peters L."/>
            <person name="Mikhailova N."/>
            <person name="Chertkov O."/>
            <person name="Han C."/>
            <person name="Tapia R."/>
            <person name="Land M."/>
            <person name="Hauser L."/>
            <person name="Kyrpides N."/>
            <person name="Ivanova N."/>
            <person name="Pagani I."/>
            <person name="Sieprawska-Lupa M."/>
            <person name="Whitman W."/>
            <person name="Woyke T."/>
        </authorList>
    </citation>
    <scope>NUCLEOTIDE SEQUENCE [LARGE SCALE GENOMIC DNA]</scope>
    <source>
        <strain evidence="5">DSM 5666 / JCM 11834 / Kol 5</strain>
    </source>
</reference>
<dbReference type="GeneID" id="10643509"/>
<dbReference type="PROSITE" id="PS51257">
    <property type="entry name" value="PROKAR_LIPOPROTEIN"/>
    <property type="match status" value="1"/>
</dbReference>
<keyword evidence="5" id="KW-1185">Reference proteome</keyword>
<dbReference type="GO" id="GO:0015276">
    <property type="term" value="F:ligand-gated monoatomic ion channel activity"/>
    <property type="evidence" value="ECO:0007669"/>
    <property type="project" value="InterPro"/>
</dbReference>
<dbReference type="CDD" id="cd13530">
    <property type="entry name" value="PBP2_peptides_like"/>
    <property type="match status" value="1"/>
</dbReference>
<dbReference type="STRING" id="880724.Metig_0669"/>
<evidence type="ECO:0000259" key="2">
    <source>
        <dbReference type="SMART" id="SM00062"/>
    </source>
</evidence>
<dbReference type="Pfam" id="PF00497">
    <property type="entry name" value="SBP_bac_3"/>
    <property type="match status" value="1"/>
</dbReference>
<proteinExistence type="predicted"/>
<dbReference type="RefSeq" id="WP_013798822.1">
    <property type="nucleotide sequence ID" value="NC_015562.1"/>
</dbReference>
<dbReference type="PANTHER" id="PTHR35936:SF19">
    <property type="entry name" value="AMINO-ACID-BINDING PROTEIN YXEM-RELATED"/>
    <property type="match status" value="1"/>
</dbReference>
<dbReference type="OrthoDB" id="30671at2157"/>
<keyword evidence="1" id="KW-0732">Signal</keyword>
<evidence type="ECO:0000256" key="1">
    <source>
        <dbReference type="ARBA" id="ARBA00022729"/>
    </source>
</evidence>
<dbReference type="Gene3D" id="3.40.190.10">
    <property type="entry name" value="Periplasmic binding protein-like II"/>
    <property type="match status" value="2"/>
</dbReference>
<organism evidence="5">
    <name type="scientific">Methanotorris igneus (strain DSM 5666 / JCM 11834 / Kol 5)</name>
    <dbReference type="NCBI Taxonomy" id="880724"/>
    <lineage>
        <taxon>Archaea</taxon>
        <taxon>Methanobacteriati</taxon>
        <taxon>Methanobacteriota</taxon>
        <taxon>Methanomada group</taxon>
        <taxon>Methanococci</taxon>
        <taxon>Methanococcales</taxon>
        <taxon>Methanocaldococcaceae</taxon>
        <taxon>Methanotorris</taxon>
    </lineage>
</organism>
<evidence type="ECO:0000259" key="3">
    <source>
        <dbReference type="SMART" id="SM00079"/>
    </source>
</evidence>
<dbReference type="InterPro" id="IPR001638">
    <property type="entry name" value="Solute-binding_3/MltF_N"/>
</dbReference>
<gene>
    <name evidence="4" type="ordered locus">Metig_0669</name>
</gene>
<dbReference type="Proteomes" id="UP000009227">
    <property type="component" value="Chromosome"/>
</dbReference>
<dbReference type="SUPFAM" id="SSF53850">
    <property type="entry name" value="Periplasmic binding protein-like II"/>
    <property type="match status" value="1"/>
</dbReference>
<dbReference type="SMART" id="SM00079">
    <property type="entry name" value="PBPe"/>
    <property type="match status" value="1"/>
</dbReference>
<protein>
    <submittedName>
        <fullName evidence="4">ABC-type transporter, periplasmic subunit family 3</fullName>
    </submittedName>
</protein>
<dbReference type="PANTHER" id="PTHR35936">
    <property type="entry name" value="MEMBRANE-BOUND LYTIC MUREIN TRANSGLYCOSYLASE F"/>
    <property type="match status" value="1"/>
</dbReference>
<evidence type="ECO:0000313" key="5">
    <source>
        <dbReference type="Proteomes" id="UP000009227"/>
    </source>
</evidence>
<feature type="domain" description="Solute-binding protein family 3/N-terminal" evidence="2">
    <location>
        <begin position="39"/>
        <end position="260"/>
    </location>
</feature>
<dbReference type="HOGENOM" id="CLU_019602_18_2_2"/>
<dbReference type="EMBL" id="CP002737">
    <property type="protein sequence ID" value="AEF96219.1"/>
    <property type="molecule type" value="Genomic_DNA"/>
</dbReference>